<keyword evidence="1" id="KW-0560">Oxidoreductase</keyword>
<dbReference type="SUPFAM" id="SSF50475">
    <property type="entry name" value="FMN-binding split barrel"/>
    <property type="match status" value="1"/>
</dbReference>
<dbReference type="RefSeq" id="WP_093613428.1">
    <property type="nucleotide sequence ID" value="NZ_BOMT01000096.1"/>
</dbReference>
<name>A0A1I2EM11_9ACTN</name>
<dbReference type="OrthoDB" id="9792858at2"/>
<dbReference type="Gene3D" id="2.30.110.10">
    <property type="entry name" value="Electron Transport, Fmn-binding Protein, Chain A"/>
    <property type="match status" value="1"/>
</dbReference>
<dbReference type="GO" id="GO:0042602">
    <property type="term" value="F:riboflavin reductase (NADPH) activity"/>
    <property type="evidence" value="ECO:0007669"/>
    <property type="project" value="TreeGrafter"/>
</dbReference>
<keyword evidence="4" id="KW-1185">Reference proteome</keyword>
<evidence type="ECO:0000256" key="1">
    <source>
        <dbReference type="ARBA" id="ARBA00023002"/>
    </source>
</evidence>
<feature type="domain" description="Flavin reductase like" evidence="2">
    <location>
        <begin position="16"/>
        <end position="163"/>
    </location>
</feature>
<accession>A0A1I2EM11</accession>
<dbReference type="EMBL" id="FONV01000004">
    <property type="protein sequence ID" value="SFE93411.1"/>
    <property type="molecule type" value="Genomic_DNA"/>
</dbReference>
<dbReference type="SMART" id="SM00903">
    <property type="entry name" value="Flavin_Reduct"/>
    <property type="match status" value="1"/>
</dbReference>
<reference evidence="3 4" key="1">
    <citation type="submission" date="2016-10" db="EMBL/GenBank/DDBJ databases">
        <authorList>
            <person name="de Groot N.N."/>
        </authorList>
    </citation>
    <scope>NUCLEOTIDE SEQUENCE [LARGE SCALE GENOMIC DNA]</scope>
    <source>
        <strain evidence="3 4">DSM 43019</strain>
    </source>
</reference>
<dbReference type="GO" id="GO:0010181">
    <property type="term" value="F:FMN binding"/>
    <property type="evidence" value="ECO:0007669"/>
    <property type="project" value="InterPro"/>
</dbReference>
<sequence length="171" mass="18083">MSLQELPVPATMREVMSMFATGVVVVTVGGEHPHGMTANAFSSVSLEPAQVLCCVAHSAVMHKSINSERRFAISIMAADQERHARYFADKSRPLGARQFEAFDWRPGARTGAPLLGGALAWIECELADSHDSGDHSIFIGAVVGSLRGSGADGLIFFDGGFRPGAAPTPAE</sequence>
<protein>
    <submittedName>
        <fullName evidence="3">NADH-FMN oxidoreductase RutF, flavin reductase (DIM6/NTAB) family</fullName>
    </submittedName>
</protein>
<dbReference type="STRING" id="35752.SAMN05421541_104543"/>
<evidence type="ECO:0000313" key="3">
    <source>
        <dbReference type="EMBL" id="SFE93411.1"/>
    </source>
</evidence>
<organism evidence="3 4">
    <name type="scientific">Actinoplanes philippinensis</name>
    <dbReference type="NCBI Taxonomy" id="35752"/>
    <lineage>
        <taxon>Bacteria</taxon>
        <taxon>Bacillati</taxon>
        <taxon>Actinomycetota</taxon>
        <taxon>Actinomycetes</taxon>
        <taxon>Micromonosporales</taxon>
        <taxon>Micromonosporaceae</taxon>
        <taxon>Actinoplanes</taxon>
    </lineage>
</organism>
<dbReference type="AlphaFoldDB" id="A0A1I2EM11"/>
<dbReference type="Pfam" id="PF01613">
    <property type="entry name" value="Flavin_Reduct"/>
    <property type="match status" value="1"/>
</dbReference>
<dbReference type="Proteomes" id="UP000199645">
    <property type="component" value="Unassembled WGS sequence"/>
</dbReference>
<dbReference type="InterPro" id="IPR002563">
    <property type="entry name" value="Flavin_Rdtase-like_dom"/>
</dbReference>
<dbReference type="PANTHER" id="PTHR30466:SF1">
    <property type="entry name" value="FMN REDUCTASE (NADH) RUTF"/>
    <property type="match status" value="1"/>
</dbReference>
<dbReference type="InterPro" id="IPR012349">
    <property type="entry name" value="Split_barrel_FMN-bd"/>
</dbReference>
<dbReference type="PANTHER" id="PTHR30466">
    <property type="entry name" value="FLAVIN REDUCTASE"/>
    <property type="match status" value="1"/>
</dbReference>
<evidence type="ECO:0000313" key="4">
    <source>
        <dbReference type="Proteomes" id="UP000199645"/>
    </source>
</evidence>
<gene>
    <name evidence="3" type="ORF">SAMN05421541_104543</name>
</gene>
<proteinExistence type="predicted"/>
<dbReference type="InterPro" id="IPR050268">
    <property type="entry name" value="NADH-dep_flavin_reductase"/>
</dbReference>
<evidence type="ECO:0000259" key="2">
    <source>
        <dbReference type="SMART" id="SM00903"/>
    </source>
</evidence>